<dbReference type="RefSeq" id="WP_277278591.1">
    <property type="nucleotide sequence ID" value="NZ_JAROCY010000012.1"/>
</dbReference>
<dbReference type="InterPro" id="IPR022016">
    <property type="entry name" value="DUF3597"/>
</dbReference>
<keyword evidence="4" id="KW-1185">Reference proteome</keyword>
<feature type="region of interest" description="Disordered" evidence="1">
    <location>
        <begin position="16"/>
        <end position="58"/>
    </location>
</feature>
<feature type="domain" description="DUF3597" evidence="2">
    <location>
        <begin position="4"/>
        <end position="141"/>
    </location>
</feature>
<name>A0ABT6CPD7_9SPHN</name>
<accession>A0ABT6CPD7</accession>
<evidence type="ECO:0000313" key="3">
    <source>
        <dbReference type="EMBL" id="MDF8334172.1"/>
    </source>
</evidence>
<evidence type="ECO:0000256" key="1">
    <source>
        <dbReference type="SAM" id="MobiDB-lite"/>
    </source>
</evidence>
<evidence type="ECO:0000313" key="4">
    <source>
        <dbReference type="Proteomes" id="UP001222770"/>
    </source>
</evidence>
<proteinExistence type="predicted"/>
<comment type="caution">
    <text evidence="3">The sequence shown here is derived from an EMBL/GenBank/DDBJ whole genome shotgun (WGS) entry which is preliminary data.</text>
</comment>
<protein>
    <submittedName>
        <fullName evidence="3">DUF3597 domain-containing protein</fullName>
    </submittedName>
</protein>
<dbReference type="EMBL" id="JAROCY010000012">
    <property type="protein sequence ID" value="MDF8334172.1"/>
    <property type="molecule type" value="Genomic_DNA"/>
</dbReference>
<feature type="compositionally biased region" description="Low complexity" evidence="1">
    <location>
        <begin position="37"/>
        <end position="48"/>
    </location>
</feature>
<gene>
    <name evidence="3" type="ORF">POM99_13235</name>
</gene>
<sequence length="146" mass="15564">MSLISKIMDAISFAGTRPTQTGQHSAPVPAAAPPIPQTAAPSPTAANAPAPPTPPAISQPRLFDVDVEARLTELAQGRPLDWRHSIVDLMKVIGLDSSLDNRKELARELGYTGPLDGSAEMNLWLHKAVMRKLAENGGKVPQDLTD</sequence>
<dbReference type="Pfam" id="PF12200">
    <property type="entry name" value="DUF3597"/>
    <property type="match status" value="1"/>
</dbReference>
<evidence type="ECO:0000259" key="2">
    <source>
        <dbReference type="Pfam" id="PF12200"/>
    </source>
</evidence>
<organism evidence="3 4">
    <name type="scientific">Novosphingobium cyanobacteriorum</name>
    <dbReference type="NCBI Taxonomy" id="3024215"/>
    <lineage>
        <taxon>Bacteria</taxon>
        <taxon>Pseudomonadati</taxon>
        <taxon>Pseudomonadota</taxon>
        <taxon>Alphaproteobacteria</taxon>
        <taxon>Sphingomonadales</taxon>
        <taxon>Sphingomonadaceae</taxon>
        <taxon>Novosphingobium</taxon>
    </lineage>
</organism>
<reference evidence="3 4" key="1">
    <citation type="submission" date="2023-03" db="EMBL/GenBank/DDBJ databases">
        <title>Novosphingobium cyanobacteriorum sp. nov., isolated from a eutrophic reservoir during the Microcystis bloom period.</title>
        <authorList>
            <person name="Kang M."/>
            <person name="Le V."/>
            <person name="Ko S.-R."/>
            <person name="Lee S.-A."/>
            <person name="Ahn C.-Y."/>
        </authorList>
    </citation>
    <scope>NUCLEOTIDE SEQUENCE [LARGE SCALE GENOMIC DNA]</scope>
    <source>
        <strain evidence="3 4">HBC54</strain>
    </source>
</reference>
<dbReference type="SUPFAM" id="SSF158634">
    <property type="entry name" value="RPA2825-like"/>
    <property type="match status" value="1"/>
</dbReference>
<dbReference type="Proteomes" id="UP001222770">
    <property type="component" value="Unassembled WGS sequence"/>
</dbReference>